<sequence>MGHGVTVSESSNEWQAWLNSLDARGRAAAESLRARFEALGAADAGDWAKSEICEDLPHLARFMLLRSLWRGPIGGWAEPEAIDQLPVAQRILAAGANKEDLARLARAVAYEAVCATLDELDTGSDVNVSGIDVGWRVMESAEDGAPTGRALSGLHEDLLAMDPSGRDGADLWQ</sequence>
<organism evidence="1 2">
    <name type="scientific">Streptomyces qinglanensis</name>
    <dbReference type="NCBI Taxonomy" id="943816"/>
    <lineage>
        <taxon>Bacteria</taxon>
        <taxon>Bacillati</taxon>
        <taxon>Actinomycetota</taxon>
        <taxon>Actinomycetes</taxon>
        <taxon>Kitasatosporales</taxon>
        <taxon>Streptomycetaceae</taxon>
        <taxon>Streptomyces</taxon>
    </lineage>
</organism>
<dbReference type="AlphaFoldDB" id="A0A1H9UWK4"/>
<accession>A0A1H9UWK4</accession>
<keyword evidence="2" id="KW-1185">Reference proteome</keyword>
<evidence type="ECO:0000313" key="2">
    <source>
        <dbReference type="Proteomes" id="UP000182841"/>
    </source>
</evidence>
<proteinExistence type="predicted"/>
<reference evidence="2" key="1">
    <citation type="submission" date="2016-10" db="EMBL/GenBank/DDBJ databases">
        <authorList>
            <person name="Varghese N."/>
            <person name="Submissions S."/>
        </authorList>
    </citation>
    <scope>NUCLEOTIDE SEQUENCE [LARGE SCALE GENOMIC DNA]</scope>
    <source>
        <strain evidence="2">CGMCC 4.6825</strain>
    </source>
</reference>
<evidence type="ECO:0000313" key="1">
    <source>
        <dbReference type="EMBL" id="SES13437.1"/>
    </source>
</evidence>
<gene>
    <name evidence="1" type="ORF">SAMN05421870_109194</name>
</gene>
<protein>
    <submittedName>
        <fullName evidence="1">Uncharacterized protein</fullName>
    </submittedName>
</protein>
<name>A0A1H9UWK4_9ACTN</name>
<dbReference type="EMBL" id="FOGO01000009">
    <property type="protein sequence ID" value="SES13437.1"/>
    <property type="molecule type" value="Genomic_DNA"/>
</dbReference>
<dbReference type="Proteomes" id="UP000182841">
    <property type="component" value="Unassembled WGS sequence"/>
</dbReference>